<organism evidence="2 3">
    <name type="scientific">Datura stramonium</name>
    <name type="common">Jimsonweed</name>
    <name type="synonym">Common thornapple</name>
    <dbReference type="NCBI Taxonomy" id="4076"/>
    <lineage>
        <taxon>Eukaryota</taxon>
        <taxon>Viridiplantae</taxon>
        <taxon>Streptophyta</taxon>
        <taxon>Embryophyta</taxon>
        <taxon>Tracheophyta</taxon>
        <taxon>Spermatophyta</taxon>
        <taxon>Magnoliopsida</taxon>
        <taxon>eudicotyledons</taxon>
        <taxon>Gunneridae</taxon>
        <taxon>Pentapetalae</taxon>
        <taxon>asterids</taxon>
        <taxon>lamiids</taxon>
        <taxon>Solanales</taxon>
        <taxon>Solanaceae</taxon>
        <taxon>Solanoideae</taxon>
        <taxon>Datureae</taxon>
        <taxon>Datura</taxon>
    </lineage>
</organism>
<sequence length="57" mass="5991">MARGRPRKTINKIQGTANKGNGVALTNTGHKSEKSKGKSQLQSLLADLSDGMMPPGL</sequence>
<dbReference type="Proteomes" id="UP000823775">
    <property type="component" value="Unassembled WGS sequence"/>
</dbReference>
<evidence type="ECO:0000256" key="1">
    <source>
        <dbReference type="SAM" id="MobiDB-lite"/>
    </source>
</evidence>
<accession>A0ABS8UX05</accession>
<evidence type="ECO:0000313" key="3">
    <source>
        <dbReference type="Proteomes" id="UP000823775"/>
    </source>
</evidence>
<feature type="non-terminal residue" evidence="2">
    <location>
        <position position="57"/>
    </location>
</feature>
<comment type="caution">
    <text evidence="2">The sequence shown here is derived from an EMBL/GenBank/DDBJ whole genome shotgun (WGS) entry which is preliminary data.</text>
</comment>
<feature type="compositionally biased region" description="Polar residues" evidence="1">
    <location>
        <begin position="11"/>
        <end position="29"/>
    </location>
</feature>
<feature type="compositionally biased region" description="Basic residues" evidence="1">
    <location>
        <begin position="1"/>
        <end position="10"/>
    </location>
</feature>
<dbReference type="EMBL" id="JACEIK010002735">
    <property type="protein sequence ID" value="MCD9638581.1"/>
    <property type="molecule type" value="Genomic_DNA"/>
</dbReference>
<reference evidence="2 3" key="1">
    <citation type="journal article" date="2021" name="BMC Genomics">
        <title>Datura genome reveals duplications of psychoactive alkaloid biosynthetic genes and high mutation rate following tissue culture.</title>
        <authorList>
            <person name="Rajewski A."/>
            <person name="Carter-House D."/>
            <person name="Stajich J."/>
            <person name="Litt A."/>
        </authorList>
    </citation>
    <scope>NUCLEOTIDE SEQUENCE [LARGE SCALE GENOMIC DNA]</scope>
    <source>
        <strain evidence="2">AR-01</strain>
    </source>
</reference>
<feature type="compositionally biased region" description="Low complexity" evidence="1">
    <location>
        <begin position="39"/>
        <end position="50"/>
    </location>
</feature>
<name>A0ABS8UX05_DATST</name>
<proteinExistence type="predicted"/>
<keyword evidence="3" id="KW-1185">Reference proteome</keyword>
<gene>
    <name evidence="2" type="ORF">HAX54_022639</name>
</gene>
<feature type="region of interest" description="Disordered" evidence="1">
    <location>
        <begin position="1"/>
        <end position="57"/>
    </location>
</feature>
<protein>
    <submittedName>
        <fullName evidence="2">Uncharacterized protein</fullName>
    </submittedName>
</protein>
<evidence type="ECO:0000313" key="2">
    <source>
        <dbReference type="EMBL" id="MCD9638581.1"/>
    </source>
</evidence>